<protein>
    <submittedName>
        <fullName evidence="2">Uncharacterized protein</fullName>
    </submittedName>
</protein>
<reference evidence="2 3" key="1">
    <citation type="submission" date="2024-01" db="EMBL/GenBank/DDBJ databases">
        <title>A draft genome for a cacao thread blight-causing isolate of Paramarasmius palmivorus.</title>
        <authorList>
            <person name="Baruah I.K."/>
            <person name="Bukari Y."/>
            <person name="Amoako-Attah I."/>
            <person name="Meinhardt L.W."/>
            <person name="Bailey B.A."/>
            <person name="Cohen S.P."/>
        </authorList>
    </citation>
    <scope>NUCLEOTIDE SEQUENCE [LARGE SCALE GENOMIC DNA]</scope>
    <source>
        <strain evidence="2 3">GH-12</strain>
    </source>
</reference>
<dbReference type="AlphaFoldDB" id="A0AAW0BGU9"/>
<sequence>MSPRRASVTAAVKAKASIIGLKSAKETIIAYPATQTGSSGLPEISKDEERDARVADFGWTAESLRDKAKISMLEKQIRELKEQLKGKEETIASLNNRVTELEDTAQQQIRYVNQIHSEIEVSKSESAGLRQTLDQINGRWREVASDNVRLLVENESMRLEISSLTRQAHDQEVELGELLLRAGHGNMARATPTIRFNLGHVHFVLAESLRKFRSATKIQLVRTIQSVICQIEGIQTSINRITMLSWAMFSFTPDLEHRLLTVLGSDRDDISTIKSQIDIQGEYTAFHIVNAAMDME</sequence>
<comment type="caution">
    <text evidence="2">The sequence shown here is derived from an EMBL/GenBank/DDBJ whole genome shotgun (WGS) entry which is preliminary data.</text>
</comment>
<evidence type="ECO:0000313" key="3">
    <source>
        <dbReference type="Proteomes" id="UP001383192"/>
    </source>
</evidence>
<dbReference type="EMBL" id="JAYKXP010000115">
    <property type="protein sequence ID" value="KAK7025396.1"/>
    <property type="molecule type" value="Genomic_DNA"/>
</dbReference>
<gene>
    <name evidence="2" type="ORF">VNI00_016033</name>
</gene>
<name>A0AAW0BGU9_9AGAR</name>
<evidence type="ECO:0000256" key="1">
    <source>
        <dbReference type="SAM" id="Coils"/>
    </source>
</evidence>
<keyword evidence="1" id="KW-0175">Coiled coil</keyword>
<feature type="coiled-coil region" evidence="1">
    <location>
        <begin position="63"/>
        <end position="104"/>
    </location>
</feature>
<accession>A0AAW0BGU9</accession>
<evidence type="ECO:0000313" key="2">
    <source>
        <dbReference type="EMBL" id="KAK7025396.1"/>
    </source>
</evidence>
<proteinExistence type="predicted"/>
<keyword evidence="3" id="KW-1185">Reference proteome</keyword>
<dbReference type="Proteomes" id="UP001383192">
    <property type="component" value="Unassembled WGS sequence"/>
</dbReference>
<organism evidence="2 3">
    <name type="scientific">Paramarasmius palmivorus</name>
    <dbReference type="NCBI Taxonomy" id="297713"/>
    <lineage>
        <taxon>Eukaryota</taxon>
        <taxon>Fungi</taxon>
        <taxon>Dikarya</taxon>
        <taxon>Basidiomycota</taxon>
        <taxon>Agaricomycotina</taxon>
        <taxon>Agaricomycetes</taxon>
        <taxon>Agaricomycetidae</taxon>
        <taxon>Agaricales</taxon>
        <taxon>Marasmiineae</taxon>
        <taxon>Marasmiaceae</taxon>
        <taxon>Paramarasmius</taxon>
    </lineage>
</organism>